<protein>
    <submittedName>
        <fullName evidence="1">Uncharacterized protein</fullName>
    </submittedName>
</protein>
<dbReference type="AlphaFoldDB" id="A0A0E9PQ28"/>
<name>A0A0E9PQ28_ANGAN</name>
<sequence>MNIKLIIEAIIYFNANINRNRIPSDPEQPLP</sequence>
<dbReference type="EMBL" id="GBXM01101953">
    <property type="protein sequence ID" value="JAH06624.1"/>
    <property type="molecule type" value="Transcribed_RNA"/>
</dbReference>
<organism evidence="1">
    <name type="scientific">Anguilla anguilla</name>
    <name type="common">European freshwater eel</name>
    <name type="synonym">Muraena anguilla</name>
    <dbReference type="NCBI Taxonomy" id="7936"/>
    <lineage>
        <taxon>Eukaryota</taxon>
        <taxon>Metazoa</taxon>
        <taxon>Chordata</taxon>
        <taxon>Craniata</taxon>
        <taxon>Vertebrata</taxon>
        <taxon>Euteleostomi</taxon>
        <taxon>Actinopterygii</taxon>
        <taxon>Neopterygii</taxon>
        <taxon>Teleostei</taxon>
        <taxon>Anguilliformes</taxon>
        <taxon>Anguillidae</taxon>
        <taxon>Anguilla</taxon>
    </lineage>
</organism>
<reference evidence="1" key="1">
    <citation type="submission" date="2014-11" db="EMBL/GenBank/DDBJ databases">
        <authorList>
            <person name="Amaro Gonzalez C."/>
        </authorList>
    </citation>
    <scope>NUCLEOTIDE SEQUENCE</scope>
</reference>
<proteinExistence type="predicted"/>
<evidence type="ECO:0000313" key="1">
    <source>
        <dbReference type="EMBL" id="JAH06624.1"/>
    </source>
</evidence>
<reference evidence="1" key="2">
    <citation type="journal article" date="2015" name="Fish Shellfish Immunol.">
        <title>Early steps in the European eel (Anguilla anguilla)-Vibrio vulnificus interaction in the gills: Role of the RtxA13 toxin.</title>
        <authorList>
            <person name="Callol A."/>
            <person name="Pajuelo D."/>
            <person name="Ebbesson L."/>
            <person name="Teles M."/>
            <person name="MacKenzie S."/>
            <person name="Amaro C."/>
        </authorList>
    </citation>
    <scope>NUCLEOTIDE SEQUENCE</scope>
</reference>
<accession>A0A0E9PQ28</accession>